<dbReference type="RefSeq" id="WP_259261675.1">
    <property type="nucleotide sequence ID" value="NZ_JANUEK010000008.1"/>
</dbReference>
<dbReference type="InterPro" id="IPR019292">
    <property type="entry name" value="McrC"/>
</dbReference>
<dbReference type="EMBL" id="JANUEK010000008">
    <property type="protein sequence ID" value="MCS4281118.1"/>
    <property type="molecule type" value="Genomic_DNA"/>
</dbReference>
<protein>
    <submittedName>
        <fullName evidence="1">5-methylcytosine-specific restriction enzyme subunit McrC</fullName>
    </submittedName>
</protein>
<dbReference type="Proteomes" id="UP001320691">
    <property type="component" value="Unassembled WGS sequence"/>
</dbReference>
<sequence length="397" mass="45448">MDAAWLPQASFDWLCAEFERLRGGGAALVQRDGARWLRLDQYVGVMECPDGTTLEVLPKHVTADGDHASARRLLRRMLCTVLDIPPREGSLAEVALFDLPLNEWVMARFLAALDELVKRGLRFDYTRVREEQVFLRGRLDTTRQLRQPPTRAHLFHLEHDVFSEDRPENRLLRSALDCVCARTRNPGSWRLAHELSTRMAGVPRSTHVATDLRAWGTDRLMAHYRSVRPLCELILSGQSPLALRGDWRSPSMMFPMERLFERYVGVCLARQFAPAWQVGGAASEHLCSHQGKGWFNLIPDFLLRRGEELRVLDTKWKVLDGLASDSREKYGLKQADFYQMFAYGQRYLEGAGEMALVYPLHAGFDQALPVFAFDARLRLWVLPFDLEQGKLVVPEGW</sequence>
<organism evidence="1 2">
    <name type="scientific">Stenotrophomonas rhizophila</name>
    <dbReference type="NCBI Taxonomy" id="216778"/>
    <lineage>
        <taxon>Bacteria</taxon>
        <taxon>Pseudomonadati</taxon>
        <taxon>Pseudomonadota</taxon>
        <taxon>Gammaproteobacteria</taxon>
        <taxon>Lysobacterales</taxon>
        <taxon>Lysobacteraceae</taxon>
        <taxon>Stenotrophomonas</taxon>
    </lineage>
</organism>
<evidence type="ECO:0000313" key="2">
    <source>
        <dbReference type="Proteomes" id="UP001320691"/>
    </source>
</evidence>
<dbReference type="Pfam" id="PF10117">
    <property type="entry name" value="McrBC"/>
    <property type="match status" value="1"/>
</dbReference>
<comment type="caution">
    <text evidence="1">The sequence shown here is derived from an EMBL/GenBank/DDBJ whole genome shotgun (WGS) entry which is preliminary data.</text>
</comment>
<dbReference type="PANTHER" id="PTHR38733">
    <property type="entry name" value="PROTEIN MCRC"/>
    <property type="match status" value="1"/>
</dbReference>
<evidence type="ECO:0000313" key="1">
    <source>
        <dbReference type="EMBL" id="MCS4281118.1"/>
    </source>
</evidence>
<proteinExistence type="predicted"/>
<gene>
    <name evidence="1" type="ORF">M2412_003134</name>
</gene>
<accession>A0AAW5PN03</accession>
<reference evidence="1" key="1">
    <citation type="submission" date="2022-08" db="EMBL/GenBank/DDBJ databases">
        <title>Genomic analyses of the natural microbiome of Caenorhabditis elegans.</title>
        <authorList>
            <person name="Samuel B."/>
        </authorList>
    </citation>
    <scope>NUCLEOTIDE SEQUENCE</scope>
    <source>
        <strain evidence="1">BIGb0277</strain>
    </source>
</reference>
<dbReference type="PANTHER" id="PTHR38733:SF1">
    <property type="entry name" value="TYPE IV METHYL-DIRECTED RESTRICTION ENZYME ECOKMCRBC"/>
    <property type="match status" value="1"/>
</dbReference>
<dbReference type="AlphaFoldDB" id="A0AAW5PN03"/>
<name>A0AAW5PN03_9GAMM</name>